<dbReference type="InterPro" id="IPR011990">
    <property type="entry name" value="TPR-like_helical_dom_sf"/>
</dbReference>
<dbReference type="Pfam" id="PF13432">
    <property type="entry name" value="TPR_16"/>
    <property type="match status" value="1"/>
</dbReference>
<dbReference type="EMBL" id="JAALHA020000009">
    <property type="protein sequence ID" value="MDR9896809.1"/>
    <property type="molecule type" value="Genomic_DNA"/>
</dbReference>
<proteinExistence type="predicted"/>
<dbReference type="Gene3D" id="1.25.40.10">
    <property type="entry name" value="Tetratricopeptide repeat domain"/>
    <property type="match status" value="2"/>
</dbReference>
<keyword evidence="2" id="KW-1185">Reference proteome</keyword>
<dbReference type="AlphaFoldDB" id="A0AAP5MBF9"/>
<sequence length="843" mass="96099">MAKNQSKHRLQQQVPSMKPLAEKSFDMQLQELLKQKKYRQALEEIKKIQRSQPDIEFTPKESEIWLLRGQQEFEKQDYKQAQKSFKHALELGLVGEVYYWLSRCLLELNQLDAAVDLLRDAFEKGSLIKDYSICYLKVLLLKGDTATVEQLINTQAKQFSTAQLHWIKGVLSIKNGQSEAALTSFQKIKNSITPGDYPFAWIVYTQQTIGNWDAAANLLGLKSSSGQFGLSYSKPKYLEHPILERLATFQKAKTGQPPVELKQEDKVSQEATKALQVVQLIDEDNYHEAAHVLLKIDRRSTNFKELESLRPSLLTLAGQQALTEEETECVELFWQPLLTEQPFNPQLAVNLIEVLELNDSYQERQRLLTRLLKWLEQEGKQKPQEWPKERLNLVLAHIHCLLADNYIAMDRDRPALASVQQAERICPTSPEVIGRKGLIAASQDNYTQAIPLLTQALENGCRYEEVYGILLGCCKKVGDEQAFNETRRRFGKDFGDIQINIDKATEVSPWVQALSTLSYPFFSRLIQGKDSKDPALNACEIFVNAVQSPPNSGGRVSLNQPAATKEWETLLQKLSGDEQIPVLQAIALPIILFAKREKGIAALTNKYIQKLLELSSQYPEAKIAHLVVLAVKENSPQKLDVPLQAYLNNMPQPGNALANIQFQVRRFGNIATLAPSLDEALRREPQNPLLLLARATTYPVQDPNYEKLKQQGFELARRLQDAKALQAFREEQAFLSEKETLRIMPDPERFDDLDSSDLDDLLDEMLRKLLGSKVPKAEFERMLPELKEMMLNNMPGLEDDDDDEYYEDDDDELDLDSIFGFGKFKPTSKKQKGRKRGGFQELF</sequence>
<dbReference type="SUPFAM" id="SSF48452">
    <property type="entry name" value="TPR-like"/>
    <property type="match status" value="2"/>
</dbReference>
<comment type="caution">
    <text evidence="1">The sequence shown here is derived from an EMBL/GenBank/DDBJ whole genome shotgun (WGS) entry which is preliminary data.</text>
</comment>
<gene>
    <name evidence="1" type="ORF">G7B40_019890</name>
</gene>
<protein>
    <submittedName>
        <fullName evidence="1">Tetratricopeptide repeat protein</fullName>
    </submittedName>
</protein>
<reference evidence="2" key="1">
    <citation type="journal article" date="2021" name="Science">
        <title>Hunting the eagle killer: A cyanobacterial neurotoxin causes vacuolar myelinopathy.</title>
        <authorList>
            <person name="Breinlinger S."/>
            <person name="Phillips T.J."/>
            <person name="Haram B.N."/>
            <person name="Mares J."/>
            <person name="Martinez Yerena J.A."/>
            <person name="Hrouzek P."/>
            <person name="Sobotka R."/>
            <person name="Henderson W.M."/>
            <person name="Schmieder P."/>
            <person name="Williams S.M."/>
            <person name="Lauderdale J.D."/>
            <person name="Wilde H.D."/>
            <person name="Gerrin W."/>
            <person name="Kust A."/>
            <person name="Washington J.W."/>
            <person name="Wagner C."/>
            <person name="Geier B."/>
            <person name="Liebeke M."/>
            <person name="Enke H."/>
            <person name="Niedermeyer T.H.J."/>
            <person name="Wilde S.B."/>
        </authorList>
    </citation>
    <scope>NUCLEOTIDE SEQUENCE [LARGE SCALE GENOMIC DNA]</scope>
    <source>
        <strain evidence="2">Thurmond2011</strain>
    </source>
</reference>
<dbReference type="Proteomes" id="UP000667802">
    <property type="component" value="Unassembled WGS sequence"/>
</dbReference>
<evidence type="ECO:0000313" key="2">
    <source>
        <dbReference type="Proteomes" id="UP000667802"/>
    </source>
</evidence>
<organism evidence="1 2">
    <name type="scientific">Aetokthonos hydrillicola Thurmond2011</name>
    <dbReference type="NCBI Taxonomy" id="2712845"/>
    <lineage>
        <taxon>Bacteria</taxon>
        <taxon>Bacillati</taxon>
        <taxon>Cyanobacteriota</taxon>
        <taxon>Cyanophyceae</taxon>
        <taxon>Nostocales</taxon>
        <taxon>Hapalosiphonaceae</taxon>
        <taxon>Aetokthonos</taxon>
    </lineage>
</organism>
<dbReference type="RefSeq" id="WP_208340200.1">
    <property type="nucleotide sequence ID" value="NZ_CAWQFN010000620.1"/>
</dbReference>
<evidence type="ECO:0000313" key="1">
    <source>
        <dbReference type="EMBL" id="MDR9896809.1"/>
    </source>
</evidence>
<name>A0AAP5MBF9_9CYAN</name>
<accession>A0AAP5MBF9</accession>